<dbReference type="GO" id="GO:0009986">
    <property type="term" value="C:cell surface"/>
    <property type="evidence" value="ECO:0007669"/>
    <property type="project" value="TreeGrafter"/>
</dbReference>
<keyword evidence="8" id="KW-0624">Polysaccharide degradation</keyword>
<feature type="domain" description="Glycosyl hydrolase family 81 N-terminal" evidence="9">
    <location>
        <begin position="69"/>
        <end position="357"/>
    </location>
</feature>
<dbReference type="Pfam" id="PF17652">
    <property type="entry name" value="Glyco_hydro81C"/>
    <property type="match status" value="1"/>
</dbReference>
<dbReference type="Proteomes" id="UP000193685">
    <property type="component" value="Unassembled WGS sequence"/>
</dbReference>
<evidence type="ECO:0000256" key="7">
    <source>
        <dbReference type="ARBA" id="ARBA00023316"/>
    </source>
</evidence>
<organism evidence="11 12">
    <name type="scientific">Protomyces lactucae-debilis</name>
    <dbReference type="NCBI Taxonomy" id="2754530"/>
    <lineage>
        <taxon>Eukaryota</taxon>
        <taxon>Fungi</taxon>
        <taxon>Dikarya</taxon>
        <taxon>Ascomycota</taxon>
        <taxon>Taphrinomycotina</taxon>
        <taxon>Taphrinomycetes</taxon>
        <taxon>Taphrinales</taxon>
        <taxon>Protomycetaceae</taxon>
        <taxon>Protomyces</taxon>
    </lineage>
</organism>
<evidence type="ECO:0000259" key="10">
    <source>
        <dbReference type="Pfam" id="PF17652"/>
    </source>
</evidence>
<dbReference type="GO" id="GO:0042973">
    <property type="term" value="F:glucan endo-1,3-beta-D-glucosidase activity"/>
    <property type="evidence" value="ECO:0007669"/>
    <property type="project" value="UniProtKB-EC"/>
</dbReference>
<dbReference type="PANTHER" id="PTHR31983">
    <property type="entry name" value="ENDO-1,3(4)-BETA-GLUCANASE 1"/>
    <property type="match status" value="1"/>
</dbReference>
<dbReference type="GeneID" id="63782887"/>
<dbReference type="EC" id="3.2.1.39" evidence="3"/>
<evidence type="ECO:0000256" key="6">
    <source>
        <dbReference type="ARBA" id="ARBA00023295"/>
    </source>
</evidence>
<proteinExistence type="inferred from homology"/>
<evidence type="ECO:0000313" key="11">
    <source>
        <dbReference type="EMBL" id="ORY75475.1"/>
    </source>
</evidence>
<dbReference type="GO" id="GO:0000272">
    <property type="term" value="P:polysaccharide catabolic process"/>
    <property type="evidence" value="ECO:0007669"/>
    <property type="project" value="UniProtKB-KW"/>
</dbReference>
<dbReference type="RefSeq" id="XP_040722348.1">
    <property type="nucleotide sequence ID" value="XM_040866288.1"/>
</dbReference>
<dbReference type="AlphaFoldDB" id="A0A1Y2EXD5"/>
<keyword evidence="6" id="KW-0326">Glycosidase</keyword>
<dbReference type="PROSITE" id="PS52008">
    <property type="entry name" value="GH81"/>
    <property type="match status" value="1"/>
</dbReference>
<evidence type="ECO:0000256" key="8">
    <source>
        <dbReference type="ARBA" id="ARBA00023326"/>
    </source>
</evidence>
<protein>
    <recommendedName>
        <fullName evidence="3">glucan endo-1,3-beta-D-glucosidase</fullName>
        <ecNumber evidence="3">3.2.1.39</ecNumber>
    </recommendedName>
</protein>
<feature type="domain" description="Glycosyl hydrolase family 81 C-terminal" evidence="10">
    <location>
        <begin position="369"/>
        <end position="712"/>
    </location>
</feature>
<dbReference type="GO" id="GO:0071555">
    <property type="term" value="P:cell wall organization"/>
    <property type="evidence" value="ECO:0007669"/>
    <property type="project" value="UniProtKB-KW"/>
</dbReference>
<dbReference type="Gene3D" id="2.70.98.30">
    <property type="entry name" value="Golgi alpha-mannosidase II, domain 4"/>
    <property type="match status" value="1"/>
</dbReference>
<dbReference type="EMBL" id="MCFI01000026">
    <property type="protein sequence ID" value="ORY75475.1"/>
    <property type="molecule type" value="Genomic_DNA"/>
</dbReference>
<accession>A0A1Y2EXD5</accession>
<evidence type="ECO:0000256" key="1">
    <source>
        <dbReference type="ARBA" id="ARBA00000382"/>
    </source>
</evidence>
<evidence type="ECO:0000313" key="12">
    <source>
        <dbReference type="Proteomes" id="UP000193685"/>
    </source>
</evidence>
<dbReference type="OrthoDB" id="4473401at2759"/>
<gene>
    <name evidence="11" type="ORF">BCR37DRAFT_176037</name>
</gene>
<dbReference type="Pfam" id="PF03639">
    <property type="entry name" value="Glyco_hydro_81"/>
    <property type="match status" value="1"/>
</dbReference>
<evidence type="ECO:0000256" key="2">
    <source>
        <dbReference type="ARBA" id="ARBA00010730"/>
    </source>
</evidence>
<keyword evidence="12" id="KW-1185">Reference proteome</keyword>
<keyword evidence="5" id="KW-0119">Carbohydrate metabolism</keyword>
<evidence type="ECO:0000256" key="3">
    <source>
        <dbReference type="ARBA" id="ARBA00012780"/>
    </source>
</evidence>
<dbReference type="GO" id="GO:0052861">
    <property type="term" value="F:endo-1,3(4)-beta-glucanase activity"/>
    <property type="evidence" value="ECO:0007669"/>
    <property type="project" value="InterPro"/>
</dbReference>
<dbReference type="InterPro" id="IPR040451">
    <property type="entry name" value="GH81_N"/>
</dbReference>
<comment type="catalytic activity">
    <reaction evidence="1">
        <text>Hydrolysis of (1-&gt;3)-beta-D-glucosidic linkages in (1-&gt;3)-beta-D-glucans.</text>
        <dbReference type="EC" id="3.2.1.39"/>
    </reaction>
</comment>
<reference evidence="11 12" key="1">
    <citation type="submission" date="2016-07" db="EMBL/GenBank/DDBJ databases">
        <title>Pervasive Adenine N6-methylation of Active Genes in Fungi.</title>
        <authorList>
            <consortium name="DOE Joint Genome Institute"/>
            <person name="Mondo S.J."/>
            <person name="Dannebaum R.O."/>
            <person name="Kuo R.C."/>
            <person name="Labutti K."/>
            <person name="Haridas S."/>
            <person name="Kuo A."/>
            <person name="Salamov A."/>
            <person name="Ahrendt S.R."/>
            <person name="Lipzen A."/>
            <person name="Sullivan W."/>
            <person name="Andreopoulos W.B."/>
            <person name="Clum A."/>
            <person name="Lindquist E."/>
            <person name="Daum C."/>
            <person name="Ramamoorthy G.K."/>
            <person name="Gryganskyi A."/>
            <person name="Culley D."/>
            <person name="Magnuson J.K."/>
            <person name="James T.Y."/>
            <person name="O'Malley M.A."/>
            <person name="Stajich J.E."/>
            <person name="Spatafora J.W."/>
            <person name="Visel A."/>
            <person name="Grigoriev I.V."/>
        </authorList>
    </citation>
    <scope>NUCLEOTIDE SEQUENCE [LARGE SCALE GENOMIC DNA]</scope>
    <source>
        <strain evidence="11 12">12-1054</strain>
    </source>
</reference>
<evidence type="ECO:0000259" key="9">
    <source>
        <dbReference type="Pfam" id="PF03639"/>
    </source>
</evidence>
<dbReference type="InterPro" id="IPR040720">
    <property type="entry name" value="GH81_C"/>
</dbReference>
<comment type="similarity">
    <text evidence="2">Belongs to the glycosyl hydrolase 81 family.</text>
</comment>
<evidence type="ECO:0000256" key="4">
    <source>
        <dbReference type="ARBA" id="ARBA00022801"/>
    </source>
</evidence>
<dbReference type="OMA" id="WCLPHHQ"/>
<dbReference type="InterPro" id="IPR005200">
    <property type="entry name" value="Endo-beta-glucanase"/>
</dbReference>
<sequence>MHKLADLSLKLKDKLQPPPINYATKPSAYQTSHAEATCLSPCSSSNSVFVPIGKPDVAKYKTQSHPCLPKSIAPANQSGKPIPTNKFYSNLYFGSQRQAAYVLPYTMNYNGSGVDIGHTNATQLCFGPDPGAKTAQYCFAPVGIVSLAIDSVESTKLRLSNADQFSIHLHLESGPRSIEMPLVTGMAFVSARYLALTPVLRSKVQFRSVIEQPAAHCQKWHLVLEDGELWIAYWFGPRISFQQMASDCLQASSQVSGLLQVAKVRSPAAEAVLDQSAGTVVESIILAGTAGEAHGSYTMTFVKTGAASPAMYALPHHVASFDAQTSSCIGEATLDSQVNGPMTLVQAESWTMHEALPAGAQLALMPEIRQQDLAAVSQAIGQDCQQDFDAGCRADSMYFGGKALAKLAQVTLLATQLNHAAASHLMQNFERNLLIYVDNQQQFPLVYDNTWGGLVSCQGFQKDPMADFGNTWYNDHMFHSSYHVFAAAVFLILSPDSPHAGRIRAYAEILLQDFMNPVETAVFPAFRNFDWFVGHSWAKGLFESADGKDEESSSEDAFATFAAYLYGMAAGLPNLASLARLMLAVQKRSMNLYMLFQKDNSVMPRQIIGNKVSGIRFQNKVDYATYFGANREYIHGIHMIPLSPISAFIRPRRFVEEEWSERVQAVSGCAGGWRGIIWANYALVDAEAAWQFFTCGFDRQYLDDGASLSWYLAFVSSLRSP</sequence>
<keyword evidence="4" id="KW-0378">Hydrolase</keyword>
<dbReference type="Gene3D" id="1.20.5.420">
    <property type="entry name" value="Immunoglobulin FC, subunit C"/>
    <property type="match status" value="1"/>
</dbReference>
<name>A0A1Y2EXD5_PROLT</name>
<dbReference type="Gene3D" id="1.10.287.1170">
    <property type="entry name" value="glycoside hydrolase family 81 endo-[beta] glucanase"/>
    <property type="match status" value="1"/>
</dbReference>
<keyword evidence="7" id="KW-0961">Cell wall biogenesis/degradation</keyword>
<dbReference type="STRING" id="56484.A0A1Y2EXD5"/>
<evidence type="ECO:0000256" key="5">
    <source>
        <dbReference type="ARBA" id="ARBA00023277"/>
    </source>
</evidence>
<comment type="caution">
    <text evidence="11">The sequence shown here is derived from an EMBL/GenBank/DDBJ whole genome shotgun (WGS) entry which is preliminary data.</text>
</comment>
<dbReference type="PANTHER" id="PTHR31983:SF0">
    <property type="entry name" value="GLUCAN ENDO-1,3-BETA-D-GLUCOSIDASE 2"/>
    <property type="match status" value="1"/>
</dbReference>